<dbReference type="NCBIfam" id="TIGR01028">
    <property type="entry name" value="uS7_euk_arch"/>
    <property type="match status" value="1"/>
</dbReference>
<evidence type="ECO:0000259" key="8">
    <source>
        <dbReference type="Pfam" id="PF21953"/>
    </source>
</evidence>
<dbReference type="CDD" id="cd07407">
    <property type="entry name" value="MPP_YHR202W_N"/>
    <property type="match status" value="1"/>
</dbReference>
<dbReference type="SUPFAM" id="SSF47973">
    <property type="entry name" value="Ribosomal protein S7"/>
    <property type="match status" value="1"/>
</dbReference>
<feature type="domain" description="Putative 5'-nucleotidase C-terminal" evidence="8">
    <location>
        <begin position="420"/>
        <end position="625"/>
    </location>
</feature>
<dbReference type="GO" id="GO:0003735">
    <property type="term" value="F:structural constituent of ribosome"/>
    <property type="evidence" value="ECO:0007669"/>
    <property type="project" value="InterPro"/>
</dbReference>
<dbReference type="InterPro" id="IPR000235">
    <property type="entry name" value="Ribosomal_uS7"/>
</dbReference>
<dbReference type="InterPro" id="IPR029052">
    <property type="entry name" value="Metallo-depent_PP-like"/>
</dbReference>
<dbReference type="Pfam" id="PF00177">
    <property type="entry name" value="Ribosomal_S7"/>
    <property type="match status" value="1"/>
</dbReference>
<name>A0A0J9HE90_AJEDA</name>
<dbReference type="GO" id="GO:0016787">
    <property type="term" value="F:hydrolase activity"/>
    <property type="evidence" value="ECO:0007669"/>
    <property type="project" value="InterPro"/>
</dbReference>
<evidence type="ECO:0008006" key="10">
    <source>
        <dbReference type="Google" id="ProtNLM"/>
    </source>
</evidence>
<evidence type="ECO:0000256" key="6">
    <source>
        <dbReference type="SAM" id="SignalP"/>
    </source>
</evidence>
<feature type="region of interest" description="Disordered" evidence="5">
    <location>
        <begin position="676"/>
        <end position="706"/>
    </location>
</feature>
<dbReference type="Proteomes" id="UP000007802">
    <property type="component" value="Unassembled WGS sequence"/>
</dbReference>
<dbReference type="SUPFAM" id="SSF55816">
    <property type="entry name" value="5'-nucleotidase (syn. UDP-sugar hydrolase), C-terminal domain"/>
    <property type="match status" value="1"/>
</dbReference>
<dbReference type="OrthoDB" id="7722975at2759"/>
<dbReference type="GO" id="GO:0006412">
    <property type="term" value="P:translation"/>
    <property type="evidence" value="ECO:0007669"/>
    <property type="project" value="InterPro"/>
</dbReference>
<protein>
    <recommendedName>
        <fullName evidence="10">40S ribosomal protein S5</fullName>
    </recommendedName>
</protein>
<reference evidence="9" key="1">
    <citation type="submission" date="2010-03" db="EMBL/GenBank/DDBJ databases">
        <title>Annotation of Blastomyces dermatitidis strain ATCC 18188.</title>
        <authorList>
            <consortium name="The Broad Institute Genome Sequencing Platform"/>
            <consortium name="Broad Institute Genome Sequencing Center for Infectious Disease."/>
            <person name="Cuomo C."/>
            <person name="Klein B."/>
            <person name="Sullivan T."/>
            <person name="Heitman J."/>
            <person name="Young S."/>
            <person name="Zeng Q."/>
            <person name="Gargeya S."/>
            <person name="Alvarado L."/>
            <person name="Berlin A.M."/>
            <person name="Chapman S.B."/>
            <person name="Chen Z."/>
            <person name="Freedman E."/>
            <person name="Gellesch M."/>
            <person name="Goldberg J."/>
            <person name="Griggs A."/>
            <person name="Gujja S."/>
            <person name="Heilman E."/>
            <person name="Heiman D."/>
            <person name="Howarth C."/>
            <person name="Mehta T."/>
            <person name="Neiman D."/>
            <person name="Pearson M."/>
            <person name="Roberts A."/>
            <person name="Saif S."/>
            <person name="Shea T."/>
            <person name="Shenoy N."/>
            <person name="Sisk P."/>
            <person name="Stolte C."/>
            <person name="Sykes S."/>
            <person name="White J."/>
            <person name="Yandava C."/>
            <person name="Haas B."/>
            <person name="Nusbaum C."/>
            <person name="Birren B."/>
        </authorList>
    </citation>
    <scope>NUCLEOTIDE SEQUENCE</scope>
    <source>
        <strain evidence="9">ATCC 18188</strain>
    </source>
</reference>
<evidence type="ECO:0000313" key="9">
    <source>
        <dbReference type="EMBL" id="KMW67399.1"/>
    </source>
</evidence>
<comment type="similarity">
    <text evidence="1 4">Belongs to the universal ribosomal protein uS7 family.</text>
</comment>
<dbReference type="InterPro" id="IPR036823">
    <property type="entry name" value="Ribosomal_uS7_dom_sf"/>
</dbReference>
<dbReference type="EMBL" id="GG749423">
    <property type="protein sequence ID" value="KMW67399.1"/>
    <property type="molecule type" value="Genomic_DNA"/>
</dbReference>
<keyword evidence="3 4" id="KW-0687">Ribonucleoprotein</keyword>
<keyword evidence="2 4" id="KW-0689">Ribosomal protein</keyword>
<dbReference type="CDD" id="cd14867">
    <property type="entry name" value="uS7_Eukaryote"/>
    <property type="match status" value="1"/>
</dbReference>
<feature type="domain" description="Small ribosomal subunit protein uS7" evidence="7">
    <location>
        <begin position="790"/>
        <end position="935"/>
    </location>
</feature>
<dbReference type="SUPFAM" id="SSF56300">
    <property type="entry name" value="Metallo-dependent phosphatases"/>
    <property type="match status" value="1"/>
</dbReference>
<evidence type="ECO:0000256" key="3">
    <source>
        <dbReference type="ARBA" id="ARBA00023274"/>
    </source>
</evidence>
<keyword evidence="6" id="KW-0732">Signal</keyword>
<dbReference type="GO" id="GO:0009166">
    <property type="term" value="P:nucleotide catabolic process"/>
    <property type="evidence" value="ECO:0007669"/>
    <property type="project" value="InterPro"/>
</dbReference>
<proteinExistence type="inferred from homology"/>
<feature type="compositionally biased region" description="Basic residues" evidence="5">
    <location>
        <begin position="678"/>
        <end position="697"/>
    </location>
</feature>
<dbReference type="Gene3D" id="3.90.780.10">
    <property type="entry name" value="5'-Nucleotidase, C-terminal domain"/>
    <property type="match status" value="2"/>
</dbReference>
<evidence type="ECO:0000256" key="4">
    <source>
        <dbReference type="RuleBase" id="RU003619"/>
    </source>
</evidence>
<dbReference type="InterPro" id="IPR005716">
    <property type="entry name" value="Ribosomal_uS7_euk/arc"/>
</dbReference>
<dbReference type="Pfam" id="PF21953">
    <property type="entry name" value="NadN_nucleosid_C"/>
    <property type="match status" value="1"/>
</dbReference>
<dbReference type="InterPro" id="IPR023798">
    <property type="entry name" value="Ribosomal_uS7_dom"/>
</dbReference>
<organism evidence="9">
    <name type="scientific">Ajellomyces dermatitidis (strain ATCC 18188 / CBS 674.68)</name>
    <name type="common">Blastomyces dermatitidis</name>
    <dbReference type="NCBI Taxonomy" id="653446"/>
    <lineage>
        <taxon>Eukaryota</taxon>
        <taxon>Fungi</taxon>
        <taxon>Dikarya</taxon>
        <taxon>Ascomycota</taxon>
        <taxon>Pezizomycotina</taxon>
        <taxon>Eurotiomycetes</taxon>
        <taxon>Eurotiomycetidae</taxon>
        <taxon>Onygenales</taxon>
        <taxon>Ajellomycetaceae</taxon>
        <taxon>Blastomyces</taxon>
    </lineage>
</organism>
<evidence type="ECO:0000256" key="5">
    <source>
        <dbReference type="SAM" id="MobiDB-lite"/>
    </source>
</evidence>
<dbReference type="Gene3D" id="1.10.455.10">
    <property type="entry name" value="Ribosomal protein S7 domain"/>
    <property type="match status" value="1"/>
</dbReference>
<dbReference type="InterPro" id="IPR053828">
    <property type="entry name" value="Nucleosidase_C"/>
</dbReference>
<feature type="signal peptide" evidence="6">
    <location>
        <begin position="1"/>
        <end position="22"/>
    </location>
</feature>
<gene>
    <name evidence="9" type="ORF">BDDG_12099</name>
</gene>
<dbReference type="GO" id="GO:0003723">
    <property type="term" value="F:RNA binding"/>
    <property type="evidence" value="ECO:0007669"/>
    <property type="project" value="InterPro"/>
</dbReference>
<dbReference type="PROSITE" id="PS00052">
    <property type="entry name" value="RIBOSOMAL_S7"/>
    <property type="match status" value="1"/>
</dbReference>
<evidence type="ECO:0000256" key="2">
    <source>
        <dbReference type="ARBA" id="ARBA00022980"/>
    </source>
</evidence>
<dbReference type="NCBIfam" id="NF003106">
    <property type="entry name" value="PRK04027.1"/>
    <property type="match status" value="1"/>
</dbReference>
<sequence>MLTALLSLLGLQITWIAAPIWACDSCYGPSDYNVHKRLVRRMQPEALNAMTKPKGPLEWGQINFIHTTDTHGWLAGHLKEQNYGADWGDFVSFIRNMRKKAHDLKVDLLVVDTGDLHDGNGLSDITTPNGAYSTDIFSQIDYDLLTVGNHELYVTEVAYDTFANFSSVYGPRYLTSNVQILNDATGEFVDLGHKYRHFTTTYGLRIMAFGVLFNFQKNSNVSRITKAEDMIKEKWFTEAVMTKDVDLFVVIGHNPVRNTEPSSTLTTIQQAIRGMRPDKPIQIFGGHAHVRDFVVWDETSTGLASGRYCETVGWLSMSGIKSPTFKGSMKPHGVPNPSRKAIVKKSAWSQVPKHSCPEGEQSMLYSRRYLDWNRLTFAYHAAGSQDLKFDTHLGKWVTGDITEFRKANNLSTVLACVPKTYCATCKPFGEDGNIFKVLEEALAATVVNPSRADKPRLILTNTGSIRFDLIKGPFTLDDAYITSPFKNSFQFIPEVPYTQAKQVLDILNAGPFQKKRSDNPEVDTYSSSMLAARESCVDPPLITSRQMRRDLLKPRSITRHRQDETQIYPGYTTTDDFGTDGDDTPHSMIPHFPQPNDVQANASFPTDGSEPENVDLVFVSFIGKNYVLPAVNQAGGSYTAEDLQLYTQPDFTADMVLMKYAEMPAPQIPHQTLTLEKRGRRRERRHTPTRRRQRRQFHPPTLSSPSLVQVVQRRPNPHNENMSDSGEVEVESPMGYQVLPKEVAAEIGSVKLFNKWSYEDIEVRDMSLTDYIQIRQPVYISHSAGRYAVKRFRKAQCPIIERLTNSLMMNGRNNGKKLMAVRIVAHTFEIIHIMTDQNPIQVAVDAIVNCGPREDSTRIGSAGTVRRQAVDVSPLRRVNQAIALLTIGAREAAFRNVKSIAECLAEELINAAKGSSNSYAIKKKDELERVAKSNR</sequence>
<accession>A0A0J9HE90</accession>
<dbReference type="FunFam" id="1.10.455.10:FF:000002">
    <property type="entry name" value="40S ribosomal protein S5"/>
    <property type="match status" value="1"/>
</dbReference>
<feature type="chain" id="PRO_5005320077" description="40S ribosomal protein S5" evidence="6">
    <location>
        <begin position="23"/>
        <end position="935"/>
    </location>
</feature>
<dbReference type="AlphaFoldDB" id="A0A0J9HE90"/>
<dbReference type="InterPro" id="IPR036907">
    <property type="entry name" value="5'-Nucleotdase_C_sf"/>
</dbReference>
<dbReference type="InterPro" id="IPR020606">
    <property type="entry name" value="Ribosomal_uS7_CS"/>
</dbReference>
<dbReference type="PANTHER" id="PTHR11205">
    <property type="entry name" value="RIBOSOMAL PROTEIN S7"/>
    <property type="match status" value="1"/>
</dbReference>
<dbReference type="GO" id="GO:0015935">
    <property type="term" value="C:small ribosomal subunit"/>
    <property type="evidence" value="ECO:0007669"/>
    <property type="project" value="InterPro"/>
</dbReference>
<evidence type="ECO:0000259" key="7">
    <source>
        <dbReference type="Pfam" id="PF00177"/>
    </source>
</evidence>
<dbReference type="InterPro" id="IPR041823">
    <property type="entry name" value="YHR202W_N"/>
</dbReference>
<dbReference type="Gene3D" id="3.60.21.10">
    <property type="match status" value="1"/>
</dbReference>
<evidence type="ECO:0000256" key="1">
    <source>
        <dbReference type="ARBA" id="ARBA00007151"/>
    </source>
</evidence>